<gene>
    <name evidence="3" type="ORF">ACFQSB_27570</name>
</gene>
<evidence type="ECO:0000259" key="2">
    <source>
        <dbReference type="Pfam" id="PF09860"/>
    </source>
</evidence>
<comment type="caution">
    <text evidence="3">The sequence shown here is derived from an EMBL/GenBank/DDBJ whole genome shotgun (WGS) entry which is preliminary data.</text>
</comment>
<proteinExistence type="predicted"/>
<sequence>MSEHDIEGIGATGGTGETAETGETGEIDEAVRRVLGLLYQEDTLRVLSALVLHGSADGCGLAPDAARRALERLERGGLAVREGAGWRVRRERFRELLHAGARPPAAPVSAEERVVRTFLVEGRLRAIPTRREKRLAVLNYIARAFEPGVRYAEKDVNVVLRAFHDDYAALRRYLIDEGLLGRENNVYWRTGGIVDV</sequence>
<dbReference type="EMBL" id="JBHTCG010000023">
    <property type="protein sequence ID" value="MFC7385996.1"/>
    <property type="molecule type" value="Genomic_DNA"/>
</dbReference>
<evidence type="ECO:0000313" key="3">
    <source>
        <dbReference type="EMBL" id="MFC7385996.1"/>
    </source>
</evidence>
<protein>
    <submittedName>
        <fullName evidence="3">DUF2087 domain-containing protein</fullName>
    </submittedName>
</protein>
<feature type="domain" description="DUF2087" evidence="2">
    <location>
        <begin position="123"/>
        <end position="189"/>
    </location>
</feature>
<feature type="region of interest" description="Disordered" evidence="1">
    <location>
        <begin position="1"/>
        <end position="26"/>
    </location>
</feature>
<evidence type="ECO:0000256" key="1">
    <source>
        <dbReference type="SAM" id="MobiDB-lite"/>
    </source>
</evidence>
<dbReference type="RefSeq" id="WP_380829819.1">
    <property type="nucleotide sequence ID" value="NZ_JBHTCG010000023.1"/>
</dbReference>
<reference evidence="4" key="1">
    <citation type="journal article" date="2019" name="Int. J. Syst. Evol. Microbiol.">
        <title>The Global Catalogue of Microorganisms (GCM) 10K type strain sequencing project: providing services to taxonomists for standard genome sequencing and annotation.</title>
        <authorList>
            <consortium name="The Broad Institute Genomics Platform"/>
            <consortium name="The Broad Institute Genome Sequencing Center for Infectious Disease"/>
            <person name="Wu L."/>
            <person name="Ma J."/>
        </authorList>
    </citation>
    <scope>NUCLEOTIDE SEQUENCE [LARGE SCALE GENOMIC DNA]</scope>
    <source>
        <strain evidence="4">CECT 7649</strain>
    </source>
</reference>
<dbReference type="InterPro" id="IPR018656">
    <property type="entry name" value="DUF2087"/>
</dbReference>
<keyword evidence="4" id="KW-1185">Reference proteome</keyword>
<dbReference type="Pfam" id="PF09860">
    <property type="entry name" value="DUF2087"/>
    <property type="match status" value="1"/>
</dbReference>
<name>A0ABW2PFN5_9ACTN</name>
<evidence type="ECO:0000313" key="4">
    <source>
        <dbReference type="Proteomes" id="UP001596496"/>
    </source>
</evidence>
<dbReference type="Proteomes" id="UP001596496">
    <property type="component" value="Unassembled WGS sequence"/>
</dbReference>
<organism evidence="3 4">
    <name type="scientific">Sphaerisporangium rhizosphaerae</name>
    <dbReference type="NCBI Taxonomy" id="2269375"/>
    <lineage>
        <taxon>Bacteria</taxon>
        <taxon>Bacillati</taxon>
        <taxon>Actinomycetota</taxon>
        <taxon>Actinomycetes</taxon>
        <taxon>Streptosporangiales</taxon>
        <taxon>Streptosporangiaceae</taxon>
        <taxon>Sphaerisporangium</taxon>
    </lineage>
</organism>
<accession>A0ABW2PFN5</accession>